<comment type="similarity">
    <text evidence="6">Belongs to the acetyltransferase family. OlsB subfamily.</text>
</comment>
<evidence type="ECO:0000256" key="1">
    <source>
        <dbReference type="ARBA" id="ARBA00005189"/>
    </source>
</evidence>
<dbReference type="AlphaFoldDB" id="A0A095Z961"/>
<dbReference type="Pfam" id="PF13444">
    <property type="entry name" value="Acetyltransf_5"/>
    <property type="match status" value="1"/>
</dbReference>
<keyword evidence="12" id="KW-1185">Reference proteome</keyword>
<comment type="function">
    <text evidence="9">Catalyzes the first step in the biosynthesis of ornithine lipids, which are phosphorus-free membrane lipids. Catalyzes the 3-hydroxyacyl-acyl carrier protein-dependent acylation of ornithine to form lyso-ornithine lipid (LOL).</text>
</comment>
<comment type="catalytic activity">
    <reaction evidence="10">
        <text>a (3R)-hydroxyacyl-[ACP] + L-ornithine = a lyso-ornithine lipid + holo-[ACP] + H(+)</text>
        <dbReference type="Rhea" id="RHEA:20633"/>
        <dbReference type="Rhea" id="RHEA-COMP:9685"/>
        <dbReference type="Rhea" id="RHEA-COMP:9945"/>
        <dbReference type="ChEBI" id="CHEBI:15378"/>
        <dbReference type="ChEBI" id="CHEBI:46911"/>
        <dbReference type="ChEBI" id="CHEBI:64479"/>
        <dbReference type="ChEBI" id="CHEBI:78827"/>
        <dbReference type="ChEBI" id="CHEBI:138482"/>
        <dbReference type="EC" id="2.3.2.30"/>
    </reaction>
    <physiologicalReaction direction="left-to-right" evidence="10">
        <dbReference type="Rhea" id="RHEA:20634"/>
    </physiologicalReaction>
</comment>
<dbReference type="InterPro" id="IPR052351">
    <property type="entry name" value="Ornithine_N-alpha-AT"/>
</dbReference>
<evidence type="ECO:0000256" key="4">
    <source>
        <dbReference type="ARBA" id="ARBA00023098"/>
    </source>
</evidence>
<evidence type="ECO:0000256" key="10">
    <source>
        <dbReference type="ARBA" id="ARBA00047785"/>
    </source>
</evidence>
<dbReference type="SUPFAM" id="SSF55729">
    <property type="entry name" value="Acyl-CoA N-acyltransferases (Nat)"/>
    <property type="match status" value="1"/>
</dbReference>
<dbReference type="EMBL" id="JRNI01000016">
    <property type="protein sequence ID" value="KGF31203.1"/>
    <property type="molecule type" value="Genomic_DNA"/>
</dbReference>
<dbReference type="PANTHER" id="PTHR37323">
    <property type="entry name" value="GCN5-RELATED N-ACETYLTRANSFERASE"/>
    <property type="match status" value="1"/>
</dbReference>
<organism evidence="11 12">
    <name type="scientific">Oligella urethralis DNF00040</name>
    <dbReference type="NCBI Taxonomy" id="1401065"/>
    <lineage>
        <taxon>Bacteria</taxon>
        <taxon>Pseudomonadati</taxon>
        <taxon>Pseudomonadota</taxon>
        <taxon>Betaproteobacteria</taxon>
        <taxon>Burkholderiales</taxon>
        <taxon>Alcaligenaceae</taxon>
        <taxon>Oligella</taxon>
    </lineage>
</organism>
<dbReference type="InterPro" id="IPR016181">
    <property type="entry name" value="Acyl_CoA_acyltransferase"/>
</dbReference>
<keyword evidence="4" id="KW-0443">Lipid metabolism</keyword>
<dbReference type="Gene3D" id="3.40.630.30">
    <property type="match status" value="1"/>
</dbReference>
<keyword evidence="2" id="KW-0444">Lipid biosynthesis</keyword>
<dbReference type="EC" id="2.3.2.30" evidence="7"/>
<comment type="caution">
    <text evidence="11">The sequence shown here is derived from an EMBL/GenBank/DDBJ whole genome shotgun (WGS) entry which is preliminary data.</text>
</comment>
<dbReference type="GO" id="GO:0043810">
    <property type="term" value="F:ornithine-acyl [acyl carrier protein] N-acyltransferase activity"/>
    <property type="evidence" value="ECO:0007669"/>
    <property type="project" value="UniProtKB-EC"/>
</dbReference>
<dbReference type="OrthoDB" id="9787072at2"/>
<dbReference type="eggNOG" id="COG3176">
    <property type="taxonomic scope" value="Bacteria"/>
</dbReference>
<dbReference type="GO" id="GO:0006629">
    <property type="term" value="P:lipid metabolic process"/>
    <property type="evidence" value="ECO:0007669"/>
    <property type="project" value="UniProtKB-KW"/>
</dbReference>
<evidence type="ECO:0000256" key="3">
    <source>
        <dbReference type="ARBA" id="ARBA00022679"/>
    </source>
</evidence>
<dbReference type="PANTHER" id="PTHR37323:SF1">
    <property type="entry name" value="L-ORNITHINE N(ALPHA)-ACYLTRANSFERASE"/>
    <property type="match status" value="1"/>
</dbReference>
<evidence type="ECO:0000256" key="7">
    <source>
        <dbReference type="ARBA" id="ARBA00039058"/>
    </source>
</evidence>
<comment type="pathway">
    <text evidence="1">Lipid metabolism.</text>
</comment>
<sequence length="260" mass="29588">MQELIEIPKDLSALDGPSLVLGIANTPQELEAVQRLRYEVYTQEMGVHFPEAIDGRDVDHFDEFCQHLIVMDTKEGKAVGTYRILSPQKAVEAGGYYSESEFDLSEFEHLRPELNECGRSCTHPDYRDGGVIMLLWSGLAQFMRCHGLRYLFGCASVSLLDDGVQAAQVWQLAKQQLEEYKGQPKVTPHHPYPIHLLEEKAAGERISQSRMPALIKGYLKLGARICGEPAWDKDFNAVDFPVIVDIENMDRRYRRHFGFD</sequence>
<dbReference type="RefSeq" id="WP_036558490.1">
    <property type="nucleotide sequence ID" value="NZ_JRNI01000016.1"/>
</dbReference>
<gene>
    <name evidence="11" type="ORF">HMPREF2130_04450</name>
</gene>
<name>A0A095Z961_9BURK</name>
<evidence type="ECO:0000256" key="2">
    <source>
        <dbReference type="ARBA" id="ARBA00022516"/>
    </source>
</evidence>
<evidence type="ECO:0000256" key="8">
    <source>
        <dbReference type="ARBA" id="ARBA00039866"/>
    </source>
</evidence>
<reference evidence="11 12" key="1">
    <citation type="submission" date="2014-07" db="EMBL/GenBank/DDBJ databases">
        <authorList>
            <person name="McCorrison J."/>
            <person name="Sanka R."/>
            <person name="Torralba M."/>
            <person name="Gillis M."/>
            <person name="Haft D.H."/>
            <person name="Methe B."/>
            <person name="Sutton G."/>
            <person name="Nelson K.E."/>
        </authorList>
    </citation>
    <scope>NUCLEOTIDE SEQUENCE [LARGE SCALE GENOMIC DNA]</scope>
    <source>
        <strain evidence="11 12">DNF00040</strain>
    </source>
</reference>
<keyword evidence="5" id="KW-0012">Acyltransferase</keyword>
<keyword evidence="3" id="KW-0808">Transferase</keyword>
<evidence type="ECO:0000256" key="9">
    <source>
        <dbReference type="ARBA" id="ARBA00045724"/>
    </source>
</evidence>
<dbReference type="Proteomes" id="UP000029629">
    <property type="component" value="Unassembled WGS sequence"/>
</dbReference>
<accession>A0A095Z961</accession>
<proteinExistence type="inferred from homology"/>
<evidence type="ECO:0000313" key="12">
    <source>
        <dbReference type="Proteomes" id="UP000029629"/>
    </source>
</evidence>
<evidence type="ECO:0000256" key="5">
    <source>
        <dbReference type="ARBA" id="ARBA00023315"/>
    </source>
</evidence>
<protein>
    <recommendedName>
        <fullName evidence="8">L-ornithine N(alpha)-acyltransferase</fullName>
        <ecNumber evidence="7">2.3.2.30</ecNumber>
    </recommendedName>
</protein>
<evidence type="ECO:0000313" key="11">
    <source>
        <dbReference type="EMBL" id="KGF31203.1"/>
    </source>
</evidence>
<evidence type="ECO:0000256" key="6">
    <source>
        <dbReference type="ARBA" id="ARBA00038095"/>
    </source>
</evidence>